<dbReference type="AlphaFoldDB" id="A0A4Y8VQJ6"/>
<keyword evidence="1" id="KW-0732">Signal</keyword>
<name>A0A4Y8VQJ6_9BACT</name>
<sequence length="136" mass="15074">MGKKSLLLLVSGVMILVSCSTNAGKETEFTNEVIFCDLPSCLYDADDKVVALDLPSISDDVGEEANVSSLFYGYPQVDQENVLLGMKAFWLAYDKVVRAEIVHSDSLDAFTEKAQDYMSHVCQKLVEESNLLLYYG</sequence>
<evidence type="ECO:0000313" key="3">
    <source>
        <dbReference type="Proteomes" id="UP000297872"/>
    </source>
</evidence>
<comment type="caution">
    <text evidence="2">The sequence shown here is derived from an EMBL/GenBank/DDBJ whole genome shotgun (WGS) entry which is preliminary data.</text>
</comment>
<dbReference type="PROSITE" id="PS51257">
    <property type="entry name" value="PROKAR_LIPOPROTEIN"/>
    <property type="match status" value="1"/>
</dbReference>
<proteinExistence type="predicted"/>
<dbReference type="GeneID" id="302994812"/>
<protein>
    <submittedName>
        <fullName evidence="2">Uncharacterized protein</fullName>
    </submittedName>
</protein>
<feature type="chain" id="PRO_5021452721" evidence="1">
    <location>
        <begin position="24"/>
        <end position="136"/>
    </location>
</feature>
<gene>
    <name evidence="2" type="ORF">EXN75_05815</name>
</gene>
<organism evidence="2 3">
    <name type="scientific">Segatella hominis</name>
    <dbReference type="NCBI Taxonomy" id="2518605"/>
    <lineage>
        <taxon>Bacteria</taxon>
        <taxon>Pseudomonadati</taxon>
        <taxon>Bacteroidota</taxon>
        <taxon>Bacteroidia</taxon>
        <taxon>Bacteroidales</taxon>
        <taxon>Prevotellaceae</taxon>
        <taxon>Segatella</taxon>
    </lineage>
</organism>
<evidence type="ECO:0000313" key="2">
    <source>
        <dbReference type="EMBL" id="TFH82628.1"/>
    </source>
</evidence>
<dbReference type="Proteomes" id="UP000297872">
    <property type="component" value="Unassembled WGS sequence"/>
</dbReference>
<reference evidence="2 3" key="1">
    <citation type="submission" date="2019-02" db="EMBL/GenBank/DDBJ databases">
        <title>Draft Genome Sequence of the Prevotella sp. BCRC 81118, Isolated from Human Feces.</title>
        <authorList>
            <person name="Huang C.-H."/>
        </authorList>
    </citation>
    <scope>NUCLEOTIDE SEQUENCE [LARGE SCALE GENOMIC DNA]</scope>
    <source>
        <strain evidence="2 3">BCRC 81118</strain>
    </source>
</reference>
<accession>A0A4Y8VQJ6</accession>
<feature type="signal peptide" evidence="1">
    <location>
        <begin position="1"/>
        <end position="23"/>
    </location>
</feature>
<dbReference type="EMBL" id="SGVY01000011">
    <property type="protein sequence ID" value="TFH82628.1"/>
    <property type="molecule type" value="Genomic_DNA"/>
</dbReference>
<keyword evidence="3" id="KW-1185">Reference proteome</keyword>
<dbReference type="RefSeq" id="WP_134843120.1">
    <property type="nucleotide sequence ID" value="NZ_SGVY01000011.1"/>
</dbReference>
<evidence type="ECO:0000256" key="1">
    <source>
        <dbReference type="SAM" id="SignalP"/>
    </source>
</evidence>